<accession>A0ABR7F1C6</accession>
<keyword evidence="5" id="KW-0378">Hydrolase</keyword>
<feature type="transmembrane region" description="Helical" evidence="8">
    <location>
        <begin position="26"/>
        <end position="52"/>
    </location>
</feature>
<comment type="caution">
    <text evidence="9">The sequence shown here is derived from an EMBL/GenBank/DDBJ whole genome shotgun (WGS) entry which is preliminary data.</text>
</comment>
<keyword evidence="6 8" id="KW-1133">Transmembrane helix</keyword>
<evidence type="ECO:0000256" key="8">
    <source>
        <dbReference type="SAM" id="Phobius"/>
    </source>
</evidence>
<sequence>MYGYSDYEMALIKYSVTAMLSEISKIVILSIFYLFIGKFDLFVAFLALLIFLRINGGGYHCKHYITCLMLTTLISVLAIIVLPLISLPNYSIMICVLIVCLLVTYCIGPVPSPFRPNPDMLLIKRCNIKCFLVILTFIIIVSIFNSNNGIKPYLVVGFWTITLHTLQLIIAKILRKGD</sequence>
<evidence type="ECO:0000256" key="4">
    <source>
        <dbReference type="ARBA" id="ARBA00022692"/>
    </source>
</evidence>
<name>A0ABR7F1C6_9FIRM</name>
<feature type="transmembrane region" description="Helical" evidence="8">
    <location>
        <begin position="150"/>
        <end position="174"/>
    </location>
</feature>
<evidence type="ECO:0000256" key="7">
    <source>
        <dbReference type="ARBA" id="ARBA00023136"/>
    </source>
</evidence>
<evidence type="ECO:0000256" key="2">
    <source>
        <dbReference type="ARBA" id="ARBA00022654"/>
    </source>
</evidence>
<organism evidence="9 10">
    <name type="scientific">Eubacterium segne</name>
    <dbReference type="NCBI Taxonomy" id="2763045"/>
    <lineage>
        <taxon>Bacteria</taxon>
        <taxon>Bacillati</taxon>
        <taxon>Bacillota</taxon>
        <taxon>Clostridia</taxon>
        <taxon>Eubacteriales</taxon>
        <taxon>Eubacteriaceae</taxon>
        <taxon>Eubacterium</taxon>
    </lineage>
</organism>
<keyword evidence="1" id="KW-1003">Cell membrane</keyword>
<dbReference type="SMART" id="SM00793">
    <property type="entry name" value="AgrB"/>
    <property type="match status" value="1"/>
</dbReference>
<feature type="transmembrane region" description="Helical" evidence="8">
    <location>
        <begin position="91"/>
        <end position="114"/>
    </location>
</feature>
<evidence type="ECO:0000256" key="3">
    <source>
        <dbReference type="ARBA" id="ARBA00022670"/>
    </source>
</evidence>
<evidence type="ECO:0000256" key="5">
    <source>
        <dbReference type="ARBA" id="ARBA00022801"/>
    </source>
</evidence>
<feature type="transmembrane region" description="Helical" evidence="8">
    <location>
        <begin position="64"/>
        <end position="85"/>
    </location>
</feature>
<evidence type="ECO:0000313" key="10">
    <source>
        <dbReference type="Proteomes" id="UP000597877"/>
    </source>
</evidence>
<evidence type="ECO:0000256" key="6">
    <source>
        <dbReference type="ARBA" id="ARBA00022989"/>
    </source>
</evidence>
<keyword evidence="4 8" id="KW-0812">Transmembrane</keyword>
<proteinExistence type="predicted"/>
<dbReference type="Proteomes" id="UP000597877">
    <property type="component" value="Unassembled WGS sequence"/>
</dbReference>
<evidence type="ECO:0000313" key="9">
    <source>
        <dbReference type="EMBL" id="MBC5666540.1"/>
    </source>
</evidence>
<keyword evidence="2" id="KW-0673">Quorum sensing</keyword>
<evidence type="ECO:0000256" key="1">
    <source>
        <dbReference type="ARBA" id="ARBA00022475"/>
    </source>
</evidence>
<keyword evidence="3" id="KW-0645">Protease</keyword>
<reference evidence="9 10" key="1">
    <citation type="submission" date="2020-08" db="EMBL/GenBank/DDBJ databases">
        <title>Genome public.</title>
        <authorList>
            <person name="Liu C."/>
            <person name="Sun Q."/>
        </authorList>
    </citation>
    <scope>NUCLEOTIDE SEQUENCE [LARGE SCALE GENOMIC DNA]</scope>
    <source>
        <strain evidence="9 10">BX4</strain>
    </source>
</reference>
<keyword evidence="7 8" id="KW-0472">Membrane</keyword>
<dbReference type="EMBL" id="JACOOZ010000001">
    <property type="protein sequence ID" value="MBC5666540.1"/>
    <property type="molecule type" value="Genomic_DNA"/>
</dbReference>
<dbReference type="Pfam" id="PF04647">
    <property type="entry name" value="AgrB"/>
    <property type="match status" value="1"/>
</dbReference>
<keyword evidence="10" id="KW-1185">Reference proteome</keyword>
<dbReference type="InterPro" id="IPR006741">
    <property type="entry name" value="AgrB"/>
</dbReference>
<feature type="transmembrane region" description="Helical" evidence="8">
    <location>
        <begin position="126"/>
        <end position="144"/>
    </location>
</feature>
<gene>
    <name evidence="9" type="ORF">H8S00_00795</name>
</gene>
<protein>
    <submittedName>
        <fullName evidence="9">Accessory gene regulator B family protein</fullName>
    </submittedName>
</protein>